<dbReference type="InterPro" id="IPR051563">
    <property type="entry name" value="Glycosyl_Hydrolase_51"/>
</dbReference>
<gene>
    <name evidence="2" type="ORF">B2A_09248</name>
</gene>
<dbReference type="SUPFAM" id="SSF51445">
    <property type="entry name" value="(Trans)glycosidases"/>
    <property type="match status" value="1"/>
</dbReference>
<dbReference type="PANTHER" id="PTHR31776">
    <property type="entry name" value="ALPHA-L-ARABINOFURANOSIDASE 1"/>
    <property type="match status" value="1"/>
</dbReference>
<name>T0ZLS6_9ZZZZ</name>
<feature type="domain" description="Alpha-L-arabinofuranosidase 1 catalytic" evidence="1">
    <location>
        <begin position="80"/>
        <end position="284"/>
    </location>
</feature>
<dbReference type="Gene3D" id="3.20.20.80">
    <property type="entry name" value="Glycosidases"/>
    <property type="match status" value="1"/>
</dbReference>
<evidence type="ECO:0000313" key="2">
    <source>
        <dbReference type="EMBL" id="EQD45593.1"/>
    </source>
</evidence>
<proteinExistence type="predicted"/>
<feature type="non-terminal residue" evidence="2">
    <location>
        <position position="318"/>
    </location>
</feature>
<dbReference type="InterPro" id="IPR017853">
    <property type="entry name" value="GH"/>
</dbReference>
<accession>T0ZLS6</accession>
<reference evidence="2" key="2">
    <citation type="journal article" date="2014" name="ISME J.">
        <title>Microbial stratification in low pH oxic and suboxic macroscopic growths along an acid mine drainage.</title>
        <authorList>
            <person name="Mendez-Garcia C."/>
            <person name="Mesa V."/>
            <person name="Sprenger R.R."/>
            <person name="Richter M."/>
            <person name="Diez M.S."/>
            <person name="Solano J."/>
            <person name="Bargiela R."/>
            <person name="Golyshina O.V."/>
            <person name="Manteca A."/>
            <person name="Ramos J.L."/>
            <person name="Gallego J.R."/>
            <person name="Llorente I."/>
            <person name="Martins Dos Santos V.A."/>
            <person name="Jensen O.N."/>
            <person name="Pelaez A.I."/>
            <person name="Sanchez J."/>
            <person name="Ferrer M."/>
        </authorList>
    </citation>
    <scope>NUCLEOTIDE SEQUENCE</scope>
</reference>
<protein>
    <submittedName>
        <fullName evidence="2">Alpha-L-arabinofuranosidase A</fullName>
    </submittedName>
</protein>
<dbReference type="GO" id="GO:0046556">
    <property type="term" value="F:alpha-L-arabinofuranosidase activity"/>
    <property type="evidence" value="ECO:0007669"/>
    <property type="project" value="TreeGrafter"/>
</dbReference>
<evidence type="ECO:0000259" key="1">
    <source>
        <dbReference type="Pfam" id="PF22848"/>
    </source>
</evidence>
<organism evidence="2">
    <name type="scientific">mine drainage metagenome</name>
    <dbReference type="NCBI Taxonomy" id="410659"/>
    <lineage>
        <taxon>unclassified sequences</taxon>
        <taxon>metagenomes</taxon>
        <taxon>ecological metagenomes</taxon>
    </lineage>
</organism>
<dbReference type="Pfam" id="PF22848">
    <property type="entry name" value="ASD1_dom"/>
    <property type="match status" value="1"/>
</dbReference>
<dbReference type="AlphaFoldDB" id="T0ZLS6"/>
<comment type="caution">
    <text evidence="2">The sequence shown here is derived from an EMBL/GenBank/DDBJ whole genome shotgun (WGS) entry which is preliminary data.</text>
</comment>
<sequence length="318" mass="35740">MAIVSDSGKVLASATFAAAESHWRKYAATLRTGRVRESKDNFVRITVRHPGSVLLNVPSLFPPTYRNQPNGFRIDLIHRLAALHPKYLRFPGGNFLEGKTLADWYDWKLTIGPIVERPTHPSPWGYESSDGLGLLEFLEWCHDLHMQPVLAVYAGYALDGMHIRPGPQLQPYVKDALEEIQYITGAVTTKWGAVRARDGHPAPFALHYVEIGNEDFFDRSGSYSGSNGRFAQFARAIRKAYPHIKIIATMPVKGDVQPDLIDLHFYRTAQQFLRMTHYFDHMSRKGPKIMVGEWATMQGTPTPDFGAALSDAAWMTGL</sequence>
<dbReference type="InterPro" id="IPR055235">
    <property type="entry name" value="ASD1_cat"/>
</dbReference>
<dbReference type="EMBL" id="AUZZ01006681">
    <property type="protein sequence ID" value="EQD45593.1"/>
    <property type="molecule type" value="Genomic_DNA"/>
</dbReference>
<dbReference type="PANTHER" id="PTHR31776:SF0">
    <property type="entry name" value="ALPHA-L-ARABINOFURANOSIDASE 1"/>
    <property type="match status" value="1"/>
</dbReference>
<reference evidence="2" key="1">
    <citation type="submission" date="2013-08" db="EMBL/GenBank/DDBJ databases">
        <authorList>
            <person name="Mendez C."/>
            <person name="Richter M."/>
            <person name="Ferrer M."/>
            <person name="Sanchez J."/>
        </authorList>
    </citation>
    <scope>NUCLEOTIDE SEQUENCE</scope>
</reference>